<dbReference type="PRINTS" id="PR00032">
    <property type="entry name" value="HTHARAC"/>
</dbReference>
<dbReference type="Gene3D" id="1.10.10.60">
    <property type="entry name" value="Homeodomain-like"/>
    <property type="match status" value="2"/>
</dbReference>
<dbReference type="PROSITE" id="PS01124">
    <property type="entry name" value="HTH_ARAC_FAMILY_2"/>
    <property type="match status" value="1"/>
</dbReference>
<evidence type="ECO:0000313" key="6">
    <source>
        <dbReference type="Proteomes" id="UP000525298"/>
    </source>
</evidence>
<dbReference type="GO" id="GO:0043565">
    <property type="term" value="F:sequence-specific DNA binding"/>
    <property type="evidence" value="ECO:0007669"/>
    <property type="project" value="InterPro"/>
</dbReference>
<evidence type="ECO:0000256" key="2">
    <source>
        <dbReference type="ARBA" id="ARBA00023125"/>
    </source>
</evidence>
<protein>
    <submittedName>
        <fullName evidence="5">AraC-like DNA-binding protein</fullName>
    </submittedName>
</protein>
<name>A0A7W0CAE2_9BACT</name>
<dbReference type="GO" id="GO:0003700">
    <property type="term" value="F:DNA-binding transcription factor activity"/>
    <property type="evidence" value="ECO:0007669"/>
    <property type="project" value="InterPro"/>
</dbReference>
<accession>A0A7W0CAE2</accession>
<dbReference type="SMART" id="SM00342">
    <property type="entry name" value="HTH_ARAC"/>
    <property type="match status" value="1"/>
</dbReference>
<keyword evidence="1" id="KW-0805">Transcription regulation</keyword>
<evidence type="ECO:0000313" key="5">
    <source>
        <dbReference type="EMBL" id="MBA2882135.1"/>
    </source>
</evidence>
<reference evidence="5 6" key="1">
    <citation type="submission" date="2020-07" db="EMBL/GenBank/DDBJ databases">
        <title>Genomic Encyclopedia of Type Strains, Phase IV (KMG-IV): sequencing the most valuable type-strain genomes for metagenomic binning, comparative biology and taxonomic classification.</title>
        <authorList>
            <person name="Goeker M."/>
        </authorList>
    </citation>
    <scope>NUCLEOTIDE SEQUENCE [LARGE SCALE GENOMIC DNA]</scope>
    <source>
        <strain evidence="5 6">DSM 17721</strain>
    </source>
</reference>
<sequence>MTMQADKKGQYGLPDRTIWSDPDIRIVHMASSVFSGQSPEHDHSDCICLFFCLCGKIRVRAVFEGQVRDFWVPDNCCHFHCSPNGCRLECEGDKKSCQGLMVTVGRCLLTRVIAEENAAWIYERIGADQVFAHQQILPMTSGMRSVVNEILHSDFAKGPVHLFYLAKILELICNIVAIDELTPFNESSPSNVQIIQKSIACMEEAMDNPPSIVELAGRAGVSASKLKQLFPHICGTTPYAYLRRLRMEKAISLLRQGEMNVTEVAYAVGYDSISHFSKLFYQYHGMRPSRVRRQACTMMQSGPEK</sequence>
<dbReference type="AlphaFoldDB" id="A0A7W0CAE2"/>
<keyword evidence="6" id="KW-1185">Reference proteome</keyword>
<dbReference type="InterPro" id="IPR018060">
    <property type="entry name" value="HTH_AraC"/>
</dbReference>
<gene>
    <name evidence="5" type="ORF">HNR65_002476</name>
</gene>
<dbReference type="EMBL" id="JACDUS010000007">
    <property type="protein sequence ID" value="MBA2882135.1"/>
    <property type="molecule type" value="Genomic_DNA"/>
</dbReference>
<dbReference type="InterPro" id="IPR009057">
    <property type="entry name" value="Homeodomain-like_sf"/>
</dbReference>
<keyword evidence="3" id="KW-0804">Transcription</keyword>
<evidence type="ECO:0000256" key="3">
    <source>
        <dbReference type="ARBA" id="ARBA00023163"/>
    </source>
</evidence>
<dbReference type="SUPFAM" id="SSF46689">
    <property type="entry name" value="Homeodomain-like"/>
    <property type="match status" value="2"/>
</dbReference>
<dbReference type="Pfam" id="PF12833">
    <property type="entry name" value="HTH_18"/>
    <property type="match status" value="1"/>
</dbReference>
<organism evidence="5 6">
    <name type="scientific">Desulfosalsimonas propionicica</name>
    <dbReference type="NCBI Taxonomy" id="332175"/>
    <lineage>
        <taxon>Bacteria</taxon>
        <taxon>Pseudomonadati</taxon>
        <taxon>Thermodesulfobacteriota</taxon>
        <taxon>Desulfobacteria</taxon>
        <taxon>Desulfobacterales</taxon>
        <taxon>Desulfosalsimonadaceae</taxon>
        <taxon>Desulfosalsimonas</taxon>
    </lineage>
</organism>
<dbReference type="RefSeq" id="WP_181551787.1">
    <property type="nucleotide sequence ID" value="NZ_JACDUS010000007.1"/>
</dbReference>
<dbReference type="Proteomes" id="UP000525298">
    <property type="component" value="Unassembled WGS sequence"/>
</dbReference>
<proteinExistence type="predicted"/>
<dbReference type="PANTHER" id="PTHR47893:SF1">
    <property type="entry name" value="REGULATORY PROTEIN PCHR"/>
    <property type="match status" value="1"/>
</dbReference>
<dbReference type="PANTHER" id="PTHR47893">
    <property type="entry name" value="REGULATORY PROTEIN PCHR"/>
    <property type="match status" value="1"/>
</dbReference>
<feature type="domain" description="HTH araC/xylS-type" evidence="4">
    <location>
        <begin position="196"/>
        <end position="294"/>
    </location>
</feature>
<dbReference type="InterPro" id="IPR053142">
    <property type="entry name" value="PchR_regulatory_protein"/>
</dbReference>
<evidence type="ECO:0000259" key="4">
    <source>
        <dbReference type="PROSITE" id="PS01124"/>
    </source>
</evidence>
<keyword evidence="2 5" id="KW-0238">DNA-binding</keyword>
<dbReference type="InterPro" id="IPR020449">
    <property type="entry name" value="Tscrpt_reg_AraC-type_HTH"/>
</dbReference>
<comment type="caution">
    <text evidence="5">The sequence shown here is derived from an EMBL/GenBank/DDBJ whole genome shotgun (WGS) entry which is preliminary data.</text>
</comment>
<evidence type="ECO:0000256" key="1">
    <source>
        <dbReference type="ARBA" id="ARBA00023015"/>
    </source>
</evidence>